<dbReference type="InterPro" id="IPR007848">
    <property type="entry name" value="Small_mtfrase_dom"/>
</dbReference>
<evidence type="ECO:0000313" key="7">
    <source>
        <dbReference type="EMBL" id="GAA5053195.1"/>
    </source>
</evidence>
<comment type="catalytic activity">
    <reaction evidence="5">
        <text>L-glutaminyl-[peptide chain release factor] + S-adenosyl-L-methionine = N(5)-methyl-L-glutaminyl-[peptide chain release factor] + S-adenosyl-L-homocysteine + H(+)</text>
        <dbReference type="Rhea" id="RHEA:42896"/>
        <dbReference type="Rhea" id="RHEA-COMP:10271"/>
        <dbReference type="Rhea" id="RHEA-COMP:10272"/>
        <dbReference type="ChEBI" id="CHEBI:15378"/>
        <dbReference type="ChEBI" id="CHEBI:30011"/>
        <dbReference type="ChEBI" id="CHEBI:57856"/>
        <dbReference type="ChEBI" id="CHEBI:59789"/>
        <dbReference type="ChEBI" id="CHEBI:61891"/>
        <dbReference type="EC" id="2.1.1.297"/>
    </reaction>
</comment>
<protein>
    <recommendedName>
        <fullName evidence="1">peptide chain release factor N(5)-glutamine methyltransferase</fullName>
        <ecNumber evidence="1">2.1.1.297</ecNumber>
    </recommendedName>
</protein>
<dbReference type="InterPro" id="IPR029063">
    <property type="entry name" value="SAM-dependent_MTases_sf"/>
</dbReference>
<accession>A0ABP9KAS0</accession>
<feature type="domain" description="Methyltransferase small" evidence="6">
    <location>
        <begin position="87"/>
        <end position="177"/>
    </location>
</feature>
<keyword evidence="4" id="KW-0949">S-adenosyl-L-methionine</keyword>
<dbReference type="EMBL" id="BAABJM010000002">
    <property type="protein sequence ID" value="GAA5053195.1"/>
    <property type="molecule type" value="Genomic_DNA"/>
</dbReference>
<evidence type="ECO:0000259" key="6">
    <source>
        <dbReference type="Pfam" id="PF05175"/>
    </source>
</evidence>
<dbReference type="NCBIfam" id="TIGR03704">
    <property type="entry name" value="PrmC_rel_meth"/>
    <property type="match status" value="1"/>
</dbReference>
<dbReference type="NCBIfam" id="TIGR00536">
    <property type="entry name" value="hemK_fam"/>
    <property type="match status" value="1"/>
</dbReference>
<keyword evidence="3" id="KW-0808">Transferase</keyword>
<sequence>MVVTRESVVVDRLRAAGCVFAEDEARLLIENAAETGAELNELLAQRVSGTPLEYLLGWAEFRGLRVRVAPGVFVPRQRTGYLVEVARTLARRVPSSPIIVLDLCCGTGALGLALATQLAAEQREVELTAADIDPAAVACARDNLAELGARVYEGDLFAALPADFRNRIDILMCNTPYVPSDMIARLPAEARDHEPRAALDGGRDGLDVLRRVAAQAPAWLAPHGHLLVESGQSQADAAVAILDEHALRGSVHASEEYFATVLVGTPR</sequence>
<gene>
    <name evidence="7" type="ORF">GCM10023318_26770</name>
</gene>
<keyword evidence="2" id="KW-0489">Methyltransferase</keyword>
<dbReference type="Proteomes" id="UP001500603">
    <property type="component" value="Unassembled WGS sequence"/>
</dbReference>
<name>A0ABP9KAS0_9NOCA</name>
<comment type="caution">
    <text evidence="7">The sequence shown here is derived from an EMBL/GenBank/DDBJ whole genome shotgun (WGS) entry which is preliminary data.</text>
</comment>
<dbReference type="InterPro" id="IPR050320">
    <property type="entry name" value="N5-glutamine_MTase"/>
</dbReference>
<dbReference type="InterPro" id="IPR022446">
    <property type="entry name" value="MeTrfrase_put"/>
</dbReference>
<keyword evidence="8" id="KW-1185">Reference proteome</keyword>
<evidence type="ECO:0000313" key="8">
    <source>
        <dbReference type="Proteomes" id="UP001500603"/>
    </source>
</evidence>
<dbReference type="PANTHER" id="PTHR18895">
    <property type="entry name" value="HEMK METHYLTRANSFERASE"/>
    <property type="match status" value="1"/>
</dbReference>
<evidence type="ECO:0000256" key="4">
    <source>
        <dbReference type="ARBA" id="ARBA00022691"/>
    </source>
</evidence>
<proteinExistence type="predicted"/>
<dbReference type="RefSeq" id="WP_345495625.1">
    <property type="nucleotide sequence ID" value="NZ_BAABJM010000002.1"/>
</dbReference>
<dbReference type="SUPFAM" id="SSF53335">
    <property type="entry name" value="S-adenosyl-L-methionine-dependent methyltransferases"/>
    <property type="match status" value="1"/>
</dbReference>
<evidence type="ECO:0000256" key="5">
    <source>
        <dbReference type="ARBA" id="ARBA00048391"/>
    </source>
</evidence>
<dbReference type="Gene3D" id="1.10.8.10">
    <property type="entry name" value="DNA helicase RuvA subunit, C-terminal domain"/>
    <property type="match status" value="1"/>
</dbReference>
<dbReference type="EC" id="2.1.1.297" evidence="1"/>
<evidence type="ECO:0000256" key="1">
    <source>
        <dbReference type="ARBA" id="ARBA00012771"/>
    </source>
</evidence>
<reference evidence="8" key="1">
    <citation type="journal article" date="2019" name="Int. J. Syst. Evol. Microbiol.">
        <title>The Global Catalogue of Microorganisms (GCM) 10K type strain sequencing project: providing services to taxonomists for standard genome sequencing and annotation.</title>
        <authorList>
            <consortium name="The Broad Institute Genomics Platform"/>
            <consortium name="The Broad Institute Genome Sequencing Center for Infectious Disease"/>
            <person name="Wu L."/>
            <person name="Ma J."/>
        </authorList>
    </citation>
    <scope>NUCLEOTIDE SEQUENCE [LARGE SCALE GENOMIC DNA]</scope>
    <source>
        <strain evidence="8">JCM 18298</strain>
    </source>
</reference>
<organism evidence="7 8">
    <name type="scientific">Nocardia callitridis</name>
    <dbReference type="NCBI Taxonomy" id="648753"/>
    <lineage>
        <taxon>Bacteria</taxon>
        <taxon>Bacillati</taxon>
        <taxon>Actinomycetota</taxon>
        <taxon>Actinomycetes</taxon>
        <taxon>Mycobacteriales</taxon>
        <taxon>Nocardiaceae</taxon>
        <taxon>Nocardia</taxon>
    </lineage>
</organism>
<dbReference type="Gene3D" id="3.40.50.150">
    <property type="entry name" value="Vaccinia Virus protein VP39"/>
    <property type="match status" value="1"/>
</dbReference>
<evidence type="ECO:0000256" key="3">
    <source>
        <dbReference type="ARBA" id="ARBA00022679"/>
    </source>
</evidence>
<dbReference type="Pfam" id="PF05175">
    <property type="entry name" value="MTS"/>
    <property type="match status" value="1"/>
</dbReference>
<dbReference type="InterPro" id="IPR004556">
    <property type="entry name" value="HemK-like"/>
</dbReference>
<evidence type="ECO:0000256" key="2">
    <source>
        <dbReference type="ARBA" id="ARBA00022603"/>
    </source>
</evidence>
<dbReference type="PANTHER" id="PTHR18895:SF74">
    <property type="entry name" value="MTRF1L RELEASE FACTOR GLUTAMINE METHYLTRANSFERASE"/>
    <property type="match status" value="1"/>
</dbReference>
<dbReference type="CDD" id="cd02440">
    <property type="entry name" value="AdoMet_MTases"/>
    <property type="match status" value="1"/>
</dbReference>